<evidence type="ECO:0000313" key="7">
    <source>
        <dbReference type="EMBL" id="GAA4504911.1"/>
    </source>
</evidence>
<dbReference type="InterPro" id="IPR013766">
    <property type="entry name" value="Thioredoxin_domain"/>
</dbReference>
<dbReference type="InterPro" id="IPR013740">
    <property type="entry name" value="Redoxin"/>
</dbReference>
<feature type="chain" id="PRO_5045157017" description="Thioredoxin domain-containing protein" evidence="5">
    <location>
        <begin position="19"/>
        <end position="472"/>
    </location>
</feature>
<dbReference type="PANTHER" id="PTHR42852:SF6">
    <property type="entry name" value="THIOL:DISULFIDE INTERCHANGE PROTEIN DSBE"/>
    <property type="match status" value="1"/>
</dbReference>
<evidence type="ECO:0000256" key="5">
    <source>
        <dbReference type="SAM" id="SignalP"/>
    </source>
</evidence>
<dbReference type="Proteomes" id="UP001501243">
    <property type="component" value="Unassembled WGS sequence"/>
</dbReference>
<reference evidence="8" key="1">
    <citation type="journal article" date="2019" name="Int. J. Syst. Evol. Microbiol.">
        <title>The Global Catalogue of Microorganisms (GCM) 10K type strain sequencing project: providing services to taxonomists for standard genome sequencing and annotation.</title>
        <authorList>
            <consortium name="The Broad Institute Genomics Platform"/>
            <consortium name="The Broad Institute Genome Sequencing Center for Infectious Disease"/>
            <person name="Wu L."/>
            <person name="Ma J."/>
        </authorList>
    </citation>
    <scope>NUCLEOTIDE SEQUENCE [LARGE SCALE GENOMIC DNA]</scope>
    <source>
        <strain evidence="8">JCM 17841</strain>
    </source>
</reference>
<evidence type="ECO:0000256" key="3">
    <source>
        <dbReference type="ARBA" id="ARBA00023157"/>
    </source>
</evidence>
<keyword evidence="5" id="KW-0732">Signal</keyword>
<gene>
    <name evidence="7" type="ORF">GCM10023172_32000</name>
</gene>
<keyword evidence="4" id="KW-0676">Redox-active center</keyword>
<evidence type="ECO:0000256" key="1">
    <source>
        <dbReference type="ARBA" id="ARBA00004196"/>
    </source>
</evidence>
<dbReference type="InterPro" id="IPR036249">
    <property type="entry name" value="Thioredoxin-like_sf"/>
</dbReference>
<dbReference type="SUPFAM" id="SSF52833">
    <property type="entry name" value="Thioredoxin-like"/>
    <property type="match status" value="1"/>
</dbReference>
<evidence type="ECO:0000313" key="8">
    <source>
        <dbReference type="Proteomes" id="UP001501243"/>
    </source>
</evidence>
<dbReference type="InterPro" id="IPR050553">
    <property type="entry name" value="Thioredoxin_ResA/DsbE_sf"/>
</dbReference>
<keyword evidence="3" id="KW-1015">Disulfide bond</keyword>
<comment type="subcellular location">
    <subcellularLocation>
        <location evidence="1">Cell envelope</location>
    </subcellularLocation>
</comment>
<feature type="domain" description="Thioredoxin" evidence="6">
    <location>
        <begin position="328"/>
        <end position="471"/>
    </location>
</feature>
<evidence type="ECO:0000256" key="4">
    <source>
        <dbReference type="ARBA" id="ARBA00023284"/>
    </source>
</evidence>
<name>A0ABP8QP01_9BACT</name>
<keyword evidence="8" id="KW-1185">Reference proteome</keyword>
<accession>A0ABP8QP01</accession>
<keyword evidence="2" id="KW-0201">Cytochrome c-type biogenesis</keyword>
<dbReference type="PROSITE" id="PS51352">
    <property type="entry name" value="THIOREDOXIN_2"/>
    <property type="match status" value="1"/>
</dbReference>
<evidence type="ECO:0000256" key="2">
    <source>
        <dbReference type="ARBA" id="ARBA00022748"/>
    </source>
</evidence>
<comment type="caution">
    <text evidence="7">The sequence shown here is derived from an EMBL/GenBank/DDBJ whole genome shotgun (WGS) entry which is preliminary data.</text>
</comment>
<dbReference type="Pfam" id="PF08534">
    <property type="entry name" value="Redoxin"/>
    <property type="match status" value="1"/>
</dbReference>
<dbReference type="CDD" id="cd02966">
    <property type="entry name" value="TlpA_like_family"/>
    <property type="match status" value="1"/>
</dbReference>
<dbReference type="RefSeq" id="WP_236018566.1">
    <property type="nucleotide sequence ID" value="NZ_BAABGQ010000008.1"/>
</dbReference>
<dbReference type="PANTHER" id="PTHR42852">
    <property type="entry name" value="THIOL:DISULFIDE INTERCHANGE PROTEIN DSBE"/>
    <property type="match status" value="1"/>
</dbReference>
<organism evidence="7 8">
    <name type="scientific">Hymenobacter ginsengisoli</name>
    <dbReference type="NCBI Taxonomy" id="1051626"/>
    <lineage>
        <taxon>Bacteria</taxon>
        <taxon>Pseudomonadati</taxon>
        <taxon>Bacteroidota</taxon>
        <taxon>Cytophagia</taxon>
        <taxon>Cytophagales</taxon>
        <taxon>Hymenobacteraceae</taxon>
        <taxon>Hymenobacter</taxon>
    </lineage>
</organism>
<proteinExistence type="predicted"/>
<evidence type="ECO:0000259" key="6">
    <source>
        <dbReference type="PROSITE" id="PS51352"/>
    </source>
</evidence>
<sequence>MLPLLLTLALSTTLHLLASPAPPVTRLHGHLAHAPAGDTVLLFIGERRVKAPLSASGDFQIQLKDLTQSTPTEFSCAGQRTQLYLQPGDQLVMLLDFKDFDRTLGYTGKGSEVNNYLAHSLYTYQYGPAAPDLPRPQNNLRTTTPVEIRRLSDAYRERRLANLASYAKAHSLPAEFIQDEQLAINTNWATTLLMYATMNPTSAAGEPLPEAYYSFLKEPFVKQVSRHWGRSLIDNSLVANFVMGYQSRLVPSGRLSTDPAQGPRLYQLATAELGDTKARNWTMEAVLFNSIRNNPAGAKVFYATFRQHNRDSAVARSVRQAFAQRQQLSAGQLAPAFTLTDNTGKQVSLADLKGKVVYLDFWGTWCGPCMREMTEFAPTLKKQFEGRDVVFLYISVGDAEAKWQQALADKHFTGPSSVHLRAPDSSLAATYLVNGYPTYYLIGRDGRFVTVYASRPSDGPETVAAIEQALKR</sequence>
<feature type="signal peptide" evidence="5">
    <location>
        <begin position="1"/>
        <end position="18"/>
    </location>
</feature>
<dbReference type="Gene3D" id="3.40.30.10">
    <property type="entry name" value="Glutaredoxin"/>
    <property type="match status" value="1"/>
</dbReference>
<dbReference type="EMBL" id="BAABGQ010000008">
    <property type="protein sequence ID" value="GAA4504911.1"/>
    <property type="molecule type" value="Genomic_DNA"/>
</dbReference>
<protein>
    <recommendedName>
        <fullName evidence="6">Thioredoxin domain-containing protein</fullName>
    </recommendedName>
</protein>